<evidence type="ECO:0000313" key="1">
    <source>
        <dbReference type="EMBL" id="GBM15401.1"/>
    </source>
</evidence>
<keyword evidence="2" id="KW-1185">Reference proteome</keyword>
<gene>
    <name evidence="1" type="ORF">AVEN_199656_1</name>
</gene>
<dbReference type="EMBL" id="BGPR01000359">
    <property type="protein sequence ID" value="GBM15401.1"/>
    <property type="molecule type" value="Genomic_DNA"/>
</dbReference>
<sequence>MTYAATALSTEAGVLVPHHRATVDPSQRRYVPSLEEGTKPRPHFYDHRKTSSCLLIQLQLISMYSLCPPMGVCRNDKLQGTSPRPA</sequence>
<proteinExistence type="predicted"/>
<protein>
    <submittedName>
        <fullName evidence="1">Uncharacterized protein</fullName>
    </submittedName>
</protein>
<accession>A0A4Y2DFE0</accession>
<comment type="caution">
    <text evidence="1">The sequence shown here is derived from an EMBL/GenBank/DDBJ whole genome shotgun (WGS) entry which is preliminary data.</text>
</comment>
<reference evidence="1 2" key="1">
    <citation type="journal article" date="2019" name="Sci. Rep.">
        <title>Orb-weaving spider Araneus ventricosus genome elucidates the spidroin gene catalogue.</title>
        <authorList>
            <person name="Kono N."/>
            <person name="Nakamura H."/>
            <person name="Ohtoshi R."/>
            <person name="Moran D.A.P."/>
            <person name="Shinohara A."/>
            <person name="Yoshida Y."/>
            <person name="Fujiwara M."/>
            <person name="Mori M."/>
            <person name="Tomita M."/>
            <person name="Arakawa K."/>
        </authorList>
    </citation>
    <scope>NUCLEOTIDE SEQUENCE [LARGE SCALE GENOMIC DNA]</scope>
</reference>
<name>A0A4Y2DFE0_ARAVE</name>
<organism evidence="1 2">
    <name type="scientific">Araneus ventricosus</name>
    <name type="common">Orbweaver spider</name>
    <name type="synonym">Epeira ventricosa</name>
    <dbReference type="NCBI Taxonomy" id="182803"/>
    <lineage>
        <taxon>Eukaryota</taxon>
        <taxon>Metazoa</taxon>
        <taxon>Ecdysozoa</taxon>
        <taxon>Arthropoda</taxon>
        <taxon>Chelicerata</taxon>
        <taxon>Arachnida</taxon>
        <taxon>Araneae</taxon>
        <taxon>Araneomorphae</taxon>
        <taxon>Entelegynae</taxon>
        <taxon>Araneoidea</taxon>
        <taxon>Araneidae</taxon>
        <taxon>Araneus</taxon>
    </lineage>
</organism>
<evidence type="ECO:0000313" key="2">
    <source>
        <dbReference type="Proteomes" id="UP000499080"/>
    </source>
</evidence>
<dbReference type="AlphaFoldDB" id="A0A4Y2DFE0"/>
<dbReference type="Proteomes" id="UP000499080">
    <property type="component" value="Unassembled WGS sequence"/>
</dbReference>